<keyword evidence="4" id="KW-0645">Protease</keyword>
<dbReference type="Pfam" id="PF07676">
    <property type="entry name" value="PD40"/>
    <property type="match status" value="2"/>
</dbReference>
<dbReference type="PANTHER" id="PTHR42776:SF27">
    <property type="entry name" value="DIPEPTIDYL PEPTIDASE FAMILY MEMBER 6"/>
    <property type="match status" value="1"/>
</dbReference>
<dbReference type="GO" id="GO:0006508">
    <property type="term" value="P:proteolysis"/>
    <property type="evidence" value="ECO:0007669"/>
    <property type="project" value="InterPro"/>
</dbReference>
<evidence type="ECO:0000313" key="4">
    <source>
        <dbReference type="EMBL" id="TCK73659.1"/>
    </source>
</evidence>
<protein>
    <submittedName>
        <fullName evidence="4">Dipeptidyl aminopeptidase/acylaminoacyl peptidase</fullName>
    </submittedName>
</protein>
<dbReference type="InterPro" id="IPR029058">
    <property type="entry name" value="AB_hydrolase_fold"/>
</dbReference>
<dbReference type="InterPro" id="IPR011659">
    <property type="entry name" value="WD40"/>
</dbReference>
<dbReference type="Pfam" id="PF00326">
    <property type="entry name" value="Peptidase_S9"/>
    <property type="match status" value="1"/>
</dbReference>
<gene>
    <name evidence="4" type="ORF">C7378_1272</name>
</gene>
<proteinExistence type="predicted"/>
<dbReference type="InterPro" id="IPR001375">
    <property type="entry name" value="Peptidase_S9_cat"/>
</dbReference>
<organism evidence="4 5">
    <name type="scientific">Acidipila rosea</name>
    <dbReference type="NCBI Taxonomy" id="768535"/>
    <lineage>
        <taxon>Bacteria</taxon>
        <taxon>Pseudomonadati</taxon>
        <taxon>Acidobacteriota</taxon>
        <taxon>Terriglobia</taxon>
        <taxon>Terriglobales</taxon>
        <taxon>Acidobacteriaceae</taxon>
        <taxon>Acidipila</taxon>
    </lineage>
</organism>
<dbReference type="SUPFAM" id="SSF53474">
    <property type="entry name" value="alpha/beta-Hydrolases"/>
    <property type="match status" value="1"/>
</dbReference>
<sequence>MARLVSSGLRKSLAVAGVSGYILRSMIRKVSLALAAIAAITPVLSAQTPAASPHSMMLDDLFKLQDVGAPVVSPHGNWVAYTVNTTDVAADKRVTHLWMTNWQGTEDIELTYGDESASAPRWSPDGKYISFLSGRKGAAKGTQVWVLDRRGGEARQLTDVKGELSAYEWSPDSKQLLLAIKPSDEPEKPEKKEGEEKPKPIVLDRYHFKQDVVGYLRDNEHTQLYLYDLATHKLEKLTTDPAFDEGRAVWSPDGRRIAYVSNHDADPDRTTNTDVFVVDAKAGSTARKLTTFDGPDAGKLAWSPDSTQVAYLQGSEPKYEEYNQFKLAVVGADGGEPRVLTTKLDRAVSQPEWSADGKSIVVLVEDDRSQYPASVNVADGTVRRLVKTPGVVLTHDAAAGHAAALWSTDETAPEIFALEDGKLRKLTSHNDALLAQLKLGKTQDLSAKTKDGNEVHAVLTLPPTYAAGSKVPMLLRIHGGPDAQDAHMFNPERQLFAARGYAVLNVNYRGSAGRSASYQQAIFADWGDKEVIDLLAAVDEAVKEGIADPDRLGVGGWSYGGILTDYTIASTTRFKAAISGAGTGNPLSLYGVDQYVFQYDNEVGSPWKNPQAYLKLGYPLFHADRIKTPTLFMGGDRDFNVPVVAGEQMYEALRSLNVPTELIVYPGQFHGFTRPSFIRDRYQRYFNWYDKYLMPKP</sequence>
<dbReference type="SUPFAM" id="SSF82171">
    <property type="entry name" value="DPP6 N-terminal domain-like"/>
    <property type="match status" value="1"/>
</dbReference>
<name>A0A4R1LB15_9BACT</name>
<evidence type="ECO:0000259" key="3">
    <source>
        <dbReference type="Pfam" id="PF00326"/>
    </source>
</evidence>
<keyword evidence="2" id="KW-0720">Serine protease</keyword>
<keyword evidence="1" id="KW-0378">Hydrolase</keyword>
<dbReference type="Proteomes" id="UP000295210">
    <property type="component" value="Unassembled WGS sequence"/>
</dbReference>
<dbReference type="GO" id="GO:0004252">
    <property type="term" value="F:serine-type endopeptidase activity"/>
    <property type="evidence" value="ECO:0007669"/>
    <property type="project" value="TreeGrafter"/>
</dbReference>
<keyword evidence="5" id="KW-1185">Reference proteome</keyword>
<dbReference type="PANTHER" id="PTHR42776">
    <property type="entry name" value="SERINE PEPTIDASE S9 FAMILY MEMBER"/>
    <property type="match status" value="1"/>
</dbReference>
<dbReference type="Gene3D" id="2.120.10.30">
    <property type="entry name" value="TolB, C-terminal domain"/>
    <property type="match status" value="2"/>
</dbReference>
<evidence type="ECO:0000256" key="2">
    <source>
        <dbReference type="ARBA" id="ARBA00022825"/>
    </source>
</evidence>
<evidence type="ECO:0000313" key="5">
    <source>
        <dbReference type="Proteomes" id="UP000295210"/>
    </source>
</evidence>
<comment type="caution">
    <text evidence="4">The sequence shown here is derived from an EMBL/GenBank/DDBJ whole genome shotgun (WGS) entry which is preliminary data.</text>
</comment>
<dbReference type="GO" id="GO:0004177">
    <property type="term" value="F:aminopeptidase activity"/>
    <property type="evidence" value="ECO:0007669"/>
    <property type="project" value="UniProtKB-KW"/>
</dbReference>
<feature type="domain" description="Peptidase S9 prolyl oligopeptidase catalytic" evidence="3">
    <location>
        <begin position="489"/>
        <end position="693"/>
    </location>
</feature>
<dbReference type="AlphaFoldDB" id="A0A4R1LB15"/>
<evidence type="ECO:0000256" key="1">
    <source>
        <dbReference type="ARBA" id="ARBA00022801"/>
    </source>
</evidence>
<dbReference type="Gene3D" id="3.40.50.1820">
    <property type="entry name" value="alpha/beta hydrolase"/>
    <property type="match status" value="1"/>
</dbReference>
<keyword evidence="4" id="KW-0031">Aminopeptidase</keyword>
<reference evidence="4 5" key="1">
    <citation type="submission" date="2019-03" db="EMBL/GenBank/DDBJ databases">
        <title>Genomic Encyclopedia of Type Strains, Phase IV (KMG-IV): sequencing the most valuable type-strain genomes for metagenomic binning, comparative biology and taxonomic classification.</title>
        <authorList>
            <person name="Goeker M."/>
        </authorList>
    </citation>
    <scope>NUCLEOTIDE SEQUENCE [LARGE SCALE GENOMIC DNA]</scope>
    <source>
        <strain evidence="4 5">DSM 103428</strain>
    </source>
</reference>
<dbReference type="EMBL" id="SMGK01000002">
    <property type="protein sequence ID" value="TCK73659.1"/>
    <property type="molecule type" value="Genomic_DNA"/>
</dbReference>
<dbReference type="InterPro" id="IPR011042">
    <property type="entry name" value="6-blade_b-propeller_TolB-like"/>
</dbReference>
<accession>A0A4R1LB15</accession>